<protein>
    <submittedName>
        <fullName evidence="1">Uncharacterized protein</fullName>
    </submittedName>
</protein>
<sequence>MGNRMITCYKGSSKVVVILADGRVEEYMKPVRVSAVLQRHPRHVVVKAGPRYRRNKHSKGWLMGPDQMLKCKQQYLVLPVQSGGLTSTVLQSVPMRTKRKRYKAKRNMSRLFSSDSLYSSSAFSQQEEQESNASLLDSMLKDYNQTASGKTYLSSVGLSTPNPWHKDFEWRPSLDTIPEMPWPAVAIHALDSQRFSMKMDITELCWKAMENMDDCHWNSAQFL</sequence>
<accession>A0A176VEL5</accession>
<proteinExistence type="predicted"/>
<dbReference type="AlphaFoldDB" id="A0A176VEL5"/>
<dbReference type="PANTHER" id="PTHR33052">
    <property type="entry name" value="DUF4228 DOMAIN PROTEIN-RELATED"/>
    <property type="match status" value="1"/>
</dbReference>
<organism evidence="1 2">
    <name type="scientific">Marchantia polymorpha subsp. ruderalis</name>
    <dbReference type="NCBI Taxonomy" id="1480154"/>
    <lineage>
        <taxon>Eukaryota</taxon>
        <taxon>Viridiplantae</taxon>
        <taxon>Streptophyta</taxon>
        <taxon>Embryophyta</taxon>
        <taxon>Marchantiophyta</taxon>
        <taxon>Marchantiopsida</taxon>
        <taxon>Marchantiidae</taxon>
        <taxon>Marchantiales</taxon>
        <taxon>Marchantiaceae</taxon>
        <taxon>Marchantia</taxon>
    </lineage>
</organism>
<comment type="caution">
    <text evidence="1">The sequence shown here is derived from an EMBL/GenBank/DDBJ whole genome shotgun (WGS) entry which is preliminary data.</text>
</comment>
<dbReference type="Proteomes" id="UP000077202">
    <property type="component" value="Unassembled WGS sequence"/>
</dbReference>
<dbReference type="Pfam" id="PF14009">
    <property type="entry name" value="PADRE"/>
    <property type="match status" value="1"/>
</dbReference>
<evidence type="ECO:0000313" key="2">
    <source>
        <dbReference type="Proteomes" id="UP000077202"/>
    </source>
</evidence>
<dbReference type="InterPro" id="IPR025322">
    <property type="entry name" value="PADRE_dom"/>
</dbReference>
<reference evidence="1" key="1">
    <citation type="submission" date="2016-03" db="EMBL/GenBank/DDBJ databases">
        <title>Mechanisms controlling the formation of the plant cell surface in tip-growing cells are functionally conserved among land plants.</title>
        <authorList>
            <person name="Honkanen S."/>
            <person name="Jones V.A."/>
            <person name="Morieri G."/>
            <person name="Champion C."/>
            <person name="Hetherington A.J."/>
            <person name="Kelly S."/>
            <person name="Saint-Marcoux D."/>
            <person name="Proust H."/>
            <person name="Prescott H."/>
            <person name="Dolan L."/>
        </authorList>
    </citation>
    <scope>NUCLEOTIDE SEQUENCE [LARGE SCALE GENOMIC DNA]</scope>
    <source>
        <tissue evidence="1">Whole gametophyte</tissue>
    </source>
</reference>
<dbReference type="EMBL" id="LVLJ01003973">
    <property type="protein sequence ID" value="OAE18903.1"/>
    <property type="molecule type" value="Genomic_DNA"/>
</dbReference>
<name>A0A176VEL5_MARPO</name>
<evidence type="ECO:0000313" key="1">
    <source>
        <dbReference type="EMBL" id="OAE18903.1"/>
    </source>
</evidence>
<gene>
    <name evidence="1" type="ORF">AXG93_1976s1070</name>
</gene>
<keyword evidence="2" id="KW-1185">Reference proteome</keyword>